<sequence length="303" mass="32450">MPSDNLSIFPSTSMSSTPSSQEKPPPTEPTLVRTNTSTATPNDSFHFDFGPLAHVNTAGTTYPAFAGELQPGLWKPQKRRKMANPAPLGLCGFALTTFLLGCINMQTLGIATPNIIVGPAFAYGGLVQLLAGMWEMAAGNTFGATALSSYGGFWISLSIVFIPGGFDIQGAYKAANNGSLSMFYDAFGLFLMGWFIFTFLLWLCTLKSTYVFCALFAAVDVALLLLAVGYIHRTAPEVPNAKIIKAGGLFALLGAFMAWYVALAGIADDSNSFFLVPVFHFPWSEKGRESRRKGESGESGDSV</sequence>
<feature type="compositionally biased region" description="Low complexity" evidence="6">
    <location>
        <begin position="10"/>
        <end position="20"/>
    </location>
</feature>
<dbReference type="GO" id="GO:0005886">
    <property type="term" value="C:plasma membrane"/>
    <property type="evidence" value="ECO:0007669"/>
    <property type="project" value="TreeGrafter"/>
</dbReference>
<dbReference type="PROSITE" id="PS01114">
    <property type="entry name" value="GPR1_FUN34_YAAH"/>
    <property type="match status" value="1"/>
</dbReference>
<protein>
    <submittedName>
        <fullName evidence="8">GPR/FUN34 family protein</fullName>
    </submittedName>
</protein>
<dbReference type="PANTHER" id="PTHR31123">
    <property type="entry name" value="ACCUMULATION OF DYADS PROTEIN 2-RELATED"/>
    <property type="match status" value="1"/>
</dbReference>
<dbReference type="NCBIfam" id="NF038013">
    <property type="entry name" value="AceTr_1"/>
    <property type="match status" value="1"/>
</dbReference>
<evidence type="ECO:0000256" key="7">
    <source>
        <dbReference type="SAM" id="Phobius"/>
    </source>
</evidence>
<evidence type="ECO:0000313" key="9">
    <source>
        <dbReference type="Proteomes" id="UP000248405"/>
    </source>
</evidence>
<evidence type="ECO:0000256" key="6">
    <source>
        <dbReference type="SAM" id="MobiDB-lite"/>
    </source>
</evidence>
<evidence type="ECO:0000256" key="3">
    <source>
        <dbReference type="ARBA" id="ARBA00022692"/>
    </source>
</evidence>
<dbReference type="RefSeq" id="XP_025563318.1">
    <property type="nucleotide sequence ID" value="XM_025703681.1"/>
</dbReference>
<dbReference type="AlphaFoldDB" id="A0A319BC62"/>
<dbReference type="GO" id="GO:0015123">
    <property type="term" value="F:acetate transmembrane transporter activity"/>
    <property type="evidence" value="ECO:0007669"/>
    <property type="project" value="TreeGrafter"/>
</dbReference>
<keyword evidence="4 7" id="KW-1133">Transmembrane helix</keyword>
<dbReference type="GeneID" id="37208273"/>
<keyword evidence="3 7" id="KW-0812">Transmembrane</keyword>
<keyword evidence="5 7" id="KW-0472">Membrane</keyword>
<evidence type="ECO:0000256" key="2">
    <source>
        <dbReference type="ARBA" id="ARBA00005587"/>
    </source>
</evidence>
<comment type="subcellular location">
    <subcellularLocation>
        <location evidence="1">Membrane</location>
        <topology evidence="1">Multi-pass membrane protein</topology>
    </subcellularLocation>
</comment>
<dbReference type="PANTHER" id="PTHR31123:SF1">
    <property type="entry name" value="ACCUMULATION OF DYADS PROTEIN 2-RELATED"/>
    <property type="match status" value="1"/>
</dbReference>
<organism evidence="8 9">
    <name type="scientific">Aspergillus vadensis (strain CBS 113365 / IMI 142717 / IBT 24658)</name>
    <dbReference type="NCBI Taxonomy" id="1448311"/>
    <lineage>
        <taxon>Eukaryota</taxon>
        <taxon>Fungi</taxon>
        <taxon>Dikarya</taxon>
        <taxon>Ascomycota</taxon>
        <taxon>Pezizomycotina</taxon>
        <taxon>Eurotiomycetes</taxon>
        <taxon>Eurotiomycetidae</taxon>
        <taxon>Eurotiales</taxon>
        <taxon>Aspergillaceae</taxon>
        <taxon>Aspergillus</taxon>
        <taxon>Aspergillus subgen. Circumdati</taxon>
    </lineage>
</organism>
<dbReference type="Proteomes" id="UP000248405">
    <property type="component" value="Unassembled WGS sequence"/>
</dbReference>
<dbReference type="InterPro" id="IPR047622">
    <property type="entry name" value="GPR1_FUN34_YAAH"/>
</dbReference>
<proteinExistence type="inferred from homology"/>
<evidence type="ECO:0000256" key="5">
    <source>
        <dbReference type="ARBA" id="ARBA00023136"/>
    </source>
</evidence>
<feature type="region of interest" description="Disordered" evidence="6">
    <location>
        <begin position="1"/>
        <end position="37"/>
    </location>
</feature>
<dbReference type="InterPro" id="IPR051633">
    <property type="entry name" value="AceTr"/>
</dbReference>
<comment type="similarity">
    <text evidence="2">Belongs to the acetate uptake transporter (AceTr) (TC 2.A.96) family.</text>
</comment>
<gene>
    <name evidence="8" type="ORF">BO88DRAFT_35469</name>
</gene>
<feature type="transmembrane region" description="Helical" evidence="7">
    <location>
        <begin position="115"/>
        <end position="134"/>
    </location>
</feature>
<feature type="transmembrane region" description="Helical" evidence="7">
    <location>
        <begin position="243"/>
        <end position="263"/>
    </location>
</feature>
<dbReference type="InterPro" id="IPR000791">
    <property type="entry name" value="Gpr1/Fun34/SatP-like"/>
</dbReference>
<feature type="transmembrane region" description="Helical" evidence="7">
    <location>
        <begin position="141"/>
        <end position="162"/>
    </location>
</feature>
<feature type="transmembrane region" description="Helical" evidence="7">
    <location>
        <begin position="88"/>
        <end position="109"/>
    </location>
</feature>
<accession>A0A319BC62</accession>
<evidence type="ECO:0000256" key="4">
    <source>
        <dbReference type="ARBA" id="ARBA00022989"/>
    </source>
</evidence>
<name>A0A319BC62_ASPVC</name>
<feature type="transmembrane region" description="Helical" evidence="7">
    <location>
        <begin position="182"/>
        <end position="203"/>
    </location>
</feature>
<dbReference type="OrthoDB" id="3648309at2759"/>
<evidence type="ECO:0000256" key="1">
    <source>
        <dbReference type="ARBA" id="ARBA00004141"/>
    </source>
</evidence>
<keyword evidence="9" id="KW-1185">Reference proteome</keyword>
<reference evidence="8" key="1">
    <citation type="submission" date="2016-12" db="EMBL/GenBank/DDBJ databases">
        <title>The genomes of Aspergillus section Nigri reveals drivers in fungal speciation.</title>
        <authorList>
            <consortium name="DOE Joint Genome Institute"/>
            <person name="Vesth T.C."/>
            <person name="Nybo J."/>
            <person name="Theobald S."/>
            <person name="Brandl J."/>
            <person name="Frisvad J.C."/>
            <person name="Nielsen K.F."/>
            <person name="Lyhne E.K."/>
            <person name="Kogle M.E."/>
            <person name="Kuo A."/>
            <person name="Riley R."/>
            <person name="Clum A."/>
            <person name="Nolan M."/>
            <person name="Lipzen A."/>
            <person name="Salamov A."/>
            <person name="Henrissat B."/>
            <person name="Wiebenga A."/>
            <person name="De Vries R.P."/>
            <person name="Grigoriev I.V."/>
            <person name="Mortensen U.H."/>
            <person name="Andersen M.R."/>
            <person name="Baker S.E."/>
        </authorList>
    </citation>
    <scope>NUCLEOTIDE SEQUENCE [LARGE SCALE GENOMIC DNA]</scope>
    <source>
        <strain evidence="8">CBS 113365</strain>
    </source>
</reference>
<dbReference type="EMBL" id="KZ821623">
    <property type="protein sequence ID" value="PYH69524.1"/>
    <property type="molecule type" value="Genomic_DNA"/>
</dbReference>
<evidence type="ECO:0000313" key="8">
    <source>
        <dbReference type="EMBL" id="PYH69524.1"/>
    </source>
</evidence>
<feature type="transmembrane region" description="Helical" evidence="7">
    <location>
        <begin position="210"/>
        <end position="231"/>
    </location>
</feature>
<dbReference type="Pfam" id="PF01184">
    <property type="entry name" value="Gpr1_Fun34_YaaH"/>
    <property type="match status" value="1"/>
</dbReference>